<keyword evidence="5" id="KW-0547">Nucleotide-binding</keyword>
<dbReference type="SMART" id="SM00382">
    <property type="entry name" value="AAA"/>
    <property type="match status" value="1"/>
</dbReference>
<dbReference type="Pfam" id="PF00005">
    <property type="entry name" value="ABC_tran"/>
    <property type="match status" value="1"/>
</dbReference>
<dbReference type="EC" id="3.6.3.-" evidence="10"/>
<dbReference type="GO" id="GO:0005524">
    <property type="term" value="F:ATP binding"/>
    <property type="evidence" value="ECO:0007669"/>
    <property type="project" value="UniProtKB-KW"/>
</dbReference>
<dbReference type="Gene3D" id="2.40.50.140">
    <property type="entry name" value="Nucleic acid-binding proteins"/>
    <property type="match status" value="1"/>
</dbReference>
<evidence type="ECO:0000256" key="4">
    <source>
        <dbReference type="ARBA" id="ARBA00022475"/>
    </source>
</evidence>
<dbReference type="PANTHER" id="PTHR43875:SF15">
    <property type="entry name" value="TREHALOSE IMPORT ATP-BINDING PROTEIN SUGC"/>
    <property type="match status" value="1"/>
</dbReference>
<dbReference type="STRING" id="1122214.Mame_02836"/>
<dbReference type="Proteomes" id="UP000191135">
    <property type="component" value="Chromosome"/>
</dbReference>
<dbReference type="PROSITE" id="PS50893">
    <property type="entry name" value="ABC_TRANSPORTER_2"/>
    <property type="match status" value="1"/>
</dbReference>
<reference evidence="10 11" key="1">
    <citation type="submission" date="2017-03" db="EMBL/GenBank/DDBJ databases">
        <title>Foreign affairs: Plasmid Transfer between Roseobacters and Rhizobia.</title>
        <authorList>
            <person name="Bartling P."/>
            <person name="Bunk B."/>
            <person name="Overmann J."/>
            <person name="Brinkmann H."/>
            <person name="Petersen J."/>
        </authorList>
    </citation>
    <scope>NUCLEOTIDE SEQUENCE [LARGE SCALE GENOMIC DNA]</scope>
    <source>
        <strain evidence="10 11">MACL11</strain>
    </source>
</reference>
<dbReference type="InterPro" id="IPR008995">
    <property type="entry name" value="Mo/tungstate-bd_C_term_dom"/>
</dbReference>
<evidence type="ECO:0000256" key="1">
    <source>
        <dbReference type="ARBA" id="ARBA00004417"/>
    </source>
</evidence>
<organism evidence="10 11">
    <name type="scientific">Martelella mediterranea DSM 17316</name>
    <dbReference type="NCBI Taxonomy" id="1122214"/>
    <lineage>
        <taxon>Bacteria</taxon>
        <taxon>Pseudomonadati</taxon>
        <taxon>Pseudomonadota</taxon>
        <taxon>Alphaproteobacteria</taxon>
        <taxon>Hyphomicrobiales</taxon>
        <taxon>Aurantimonadaceae</taxon>
        <taxon>Martelella</taxon>
    </lineage>
</organism>
<dbReference type="GO" id="GO:0055052">
    <property type="term" value="C:ATP-binding cassette (ABC) transporter complex, substrate-binding subunit-containing"/>
    <property type="evidence" value="ECO:0007669"/>
    <property type="project" value="TreeGrafter"/>
</dbReference>
<keyword evidence="6 10" id="KW-0067">ATP-binding</keyword>
<dbReference type="Gene3D" id="3.40.50.300">
    <property type="entry name" value="P-loop containing nucleotide triphosphate hydrolases"/>
    <property type="match status" value="1"/>
</dbReference>
<dbReference type="GO" id="GO:0008643">
    <property type="term" value="P:carbohydrate transport"/>
    <property type="evidence" value="ECO:0007669"/>
    <property type="project" value="InterPro"/>
</dbReference>
<keyword evidence="7" id="KW-1278">Translocase</keyword>
<accession>A0A1U9Z381</accession>
<dbReference type="CDD" id="cd03301">
    <property type="entry name" value="ABC_MalK_N"/>
    <property type="match status" value="1"/>
</dbReference>
<evidence type="ECO:0000256" key="5">
    <source>
        <dbReference type="ARBA" id="ARBA00022741"/>
    </source>
</evidence>
<dbReference type="PANTHER" id="PTHR43875">
    <property type="entry name" value="MALTODEXTRIN IMPORT ATP-BINDING PROTEIN MSMX"/>
    <property type="match status" value="1"/>
</dbReference>
<feature type="domain" description="ABC transporter" evidence="9">
    <location>
        <begin position="4"/>
        <end position="235"/>
    </location>
</feature>
<comment type="similarity">
    <text evidence="2">Belongs to the ABC transporter superfamily.</text>
</comment>
<proteinExistence type="inferred from homology"/>
<keyword evidence="4" id="KW-1003">Cell membrane</keyword>
<gene>
    <name evidence="10" type="primary">sugC_3</name>
    <name evidence="10" type="ORF">Mame_02836</name>
</gene>
<dbReference type="InterPro" id="IPR047641">
    <property type="entry name" value="ABC_transpr_MalK/UgpC-like"/>
</dbReference>
<dbReference type="InterPro" id="IPR003439">
    <property type="entry name" value="ABC_transporter-like_ATP-bd"/>
</dbReference>
<dbReference type="RefSeq" id="WP_018063149.1">
    <property type="nucleotide sequence ID" value="NZ_AQWH01000002.1"/>
</dbReference>
<comment type="subcellular location">
    <subcellularLocation>
        <location evidence="1">Cell inner membrane</location>
        <topology evidence="1">Peripheral membrane protein</topology>
    </subcellularLocation>
</comment>
<dbReference type="KEGG" id="mmed:Mame_02836"/>
<evidence type="ECO:0000256" key="2">
    <source>
        <dbReference type="ARBA" id="ARBA00005417"/>
    </source>
</evidence>
<keyword evidence="8" id="KW-0472">Membrane</keyword>
<evidence type="ECO:0000256" key="8">
    <source>
        <dbReference type="ARBA" id="ARBA00023136"/>
    </source>
</evidence>
<dbReference type="SUPFAM" id="SSF52540">
    <property type="entry name" value="P-loop containing nucleoside triphosphate hydrolases"/>
    <property type="match status" value="1"/>
</dbReference>
<protein>
    <submittedName>
        <fullName evidence="10">Trehalose import ATP-binding protein SugC</fullName>
        <ecNumber evidence="10">3.6.3.-</ecNumber>
    </submittedName>
</protein>
<evidence type="ECO:0000313" key="10">
    <source>
        <dbReference type="EMBL" id="AQZ52159.1"/>
    </source>
</evidence>
<dbReference type="InterPro" id="IPR027417">
    <property type="entry name" value="P-loop_NTPase"/>
</dbReference>
<keyword evidence="11" id="KW-1185">Reference proteome</keyword>
<dbReference type="Gene3D" id="2.40.50.100">
    <property type="match status" value="1"/>
</dbReference>
<dbReference type="OrthoDB" id="9802264at2"/>
<dbReference type="SUPFAM" id="SSF50331">
    <property type="entry name" value="MOP-like"/>
    <property type="match status" value="1"/>
</dbReference>
<evidence type="ECO:0000256" key="7">
    <source>
        <dbReference type="ARBA" id="ARBA00022967"/>
    </source>
</evidence>
<dbReference type="PROSITE" id="PS00211">
    <property type="entry name" value="ABC_TRANSPORTER_1"/>
    <property type="match status" value="1"/>
</dbReference>
<dbReference type="GO" id="GO:0016887">
    <property type="term" value="F:ATP hydrolysis activity"/>
    <property type="evidence" value="ECO:0007669"/>
    <property type="project" value="InterPro"/>
</dbReference>
<dbReference type="eggNOG" id="COG3842">
    <property type="taxonomic scope" value="Bacteria"/>
</dbReference>
<evidence type="ECO:0000256" key="6">
    <source>
        <dbReference type="ARBA" id="ARBA00022840"/>
    </source>
</evidence>
<name>A0A1U9Z381_9HYPH</name>
<dbReference type="FunFam" id="3.40.50.300:FF:000042">
    <property type="entry name" value="Maltose/maltodextrin ABC transporter, ATP-binding protein"/>
    <property type="match status" value="1"/>
</dbReference>
<keyword evidence="10" id="KW-0378">Hydrolase</keyword>
<evidence type="ECO:0000256" key="3">
    <source>
        <dbReference type="ARBA" id="ARBA00022448"/>
    </source>
</evidence>
<dbReference type="InterPro" id="IPR017871">
    <property type="entry name" value="ABC_transporter-like_CS"/>
</dbReference>
<dbReference type="InterPro" id="IPR012340">
    <property type="entry name" value="NA-bd_OB-fold"/>
</dbReference>
<dbReference type="EMBL" id="CP020330">
    <property type="protein sequence ID" value="AQZ52159.1"/>
    <property type="molecule type" value="Genomic_DNA"/>
</dbReference>
<dbReference type="AlphaFoldDB" id="A0A1U9Z381"/>
<keyword evidence="3" id="KW-0813">Transport</keyword>
<sequence length="389" mass="41968">MADIIFDGIGKRYPDGYAAIANLDLHIRDGEFLVLVGPSGCGKSTALRMIAGLEDITDGRLIIDGVIANNLAPRDRDIAMVFQSYALYPHLNVEENIGFGLRVRGADKQVLAKKVRETAELLELSEHLKRKPGQLSGGQRQRVAMGRALVRDPKAFLMDEPLSNLDARLRGQMRTEIARLQKLTGVTTVYVTHDQVEAMTMGDRVAVMRHGVLQQLDTPRALYDTPANLFVAGFIGAPSMNFMAADLVAIEGGIEARLGPFGFVFGAGDLARRPGLNRSIGDRVILGIRPEMFTPVAASESAANTVTGEVVFVEDLGATLLAHIDIGPADDSLREIGHDGEGDGALSAPRLRVVLDGQMRIRAGETITLAVDAGNIHVFNAQTEKAIRD</sequence>
<dbReference type="GO" id="GO:0140359">
    <property type="term" value="F:ABC-type transporter activity"/>
    <property type="evidence" value="ECO:0007669"/>
    <property type="project" value="InterPro"/>
</dbReference>
<evidence type="ECO:0000259" key="9">
    <source>
        <dbReference type="PROSITE" id="PS50893"/>
    </source>
</evidence>
<evidence type="ECO:0000313" key="11">
    <source>
        <dbReference type="Proteomes" id="UP000191135"/>
    </source>
</evidence>
<dbReference type="InterPro" id="IPR003593">
    <property type="entry name" value="AAA+_ATPase"/>
</dbReference>
<dbReference type="InterPro" id="IPR015855">
    <property type="entry name" value="ABC_transpr_MalK-like"/>
</dbReference>